<accession>A0ABY7NJR0</accession>
<proteinExistence type="predicted"/>
<dbReference type="InterPro" id="IPR029068">
    <property type="entry name" value="Glyas_Bleomycin-R_OHBP_Dase"/>
</dbReference>
<protein>
    <recommendedName>
        <fullName evidence="3">VOC domain-containing protein</fullName>
    </recommendedName>
</protein>
<evidence type="ECO:0000313" key="1">
    <source>
        <dbReference type="EMBL" id="WBO21482.1"/>
    </source>
</evidence>
<organism evidence="1 2">
    <name type="scientific">Sphingomonas abietis</name>
    <dbReference type="NCBI Taxonomy" id="3012344"/>
    <lineage>
        <taxon>Bacteria</taxon>
        <taxon>Pseudomonadati</taxon>
        <taxon>Pseudomonadota</taxon>
        <taxon>Alphaproteobacteria</taxon>
        <taxon>Sphingomonadales</taxon>
        <taxon>Sphingomonadaceae</taxon>
        <taxon>Sphingomonas</taxon>
    </lineage>
</organism>
<gene>
    <name evidence="1" type="ORF">PBT88_15010</name>
</gene>
<dbReference type="Proteomes" id="UP001210865">
    <property type="component" value="Chromosome"/>
</dbReference>
<dbReference type="RefSeq" id="WP_270076131.1">
    <property type="nucleotide sequence ID" value="NZ_CP115174.1"/>
</dbReference>
<dbReference type="SUPFAM" id="SSF54593">
    <property type="entry name" value="Glyoxalase/Bleomycin resistance protein/Dihydroxybiphenyl dioxygenase"/>
    <property type="match status" value="1"/>
</dbReference>
<reference evidence="1 2" key="1">
    <citation type="submission" date="2022-12" db="EMBL/GenBank/DDBJ databases">
        <title>Sphingomonas abieness sp. nov., an endophytic bacterium isolated from Abies koreana.</title>
        <authorList>
            <person name="Jiang L."/>
            <person name="Lee J."/>
        </authorList>
    </citation>
    <scope>NUCLEOTIDE SEQUENCE [LARGE SCALE GENOMIC DNA]</scope>
    <source>
        <strain evidence="2">PAMB 00755</strain>
    </source>
</reference>
<evidence type="ECO:0000313" key="2">
    <source>
        <dbReference type="Proteomes" id="UP001210865"/>
    </source>
</evidence>
<evidence type="ECO:0008006" key="3">
    <source>
        <dbReference type="Google" id="ProtNLM"/>
    </source>
</evidence>
<name>A0ABY7NJR0_9SPHN</name>
<dbReference type="EMBL" id="CP115174">
    <property type="protein sequence ID" value="WBO21482.1"/>
    <property type="molecule type" value="Genomic_DNA"/>
</dbReference>
<keyword evidence="2" id="KW-1185">Reference proteome</keyword>
<sequence>MIHQGIDPVIVEAWLSARSVARGLPLPVPEYGGRRFHFRDPSGNELAVMQAD</sequence>